<accession>A0A9P9R746</accession>
<name>A0A9P9R746_FUSSL</name>
<reference evidence="2" key="1">
    <citation type="journal article" date="2021" name="Nat. Commun.">
        <title>Genetic determinants of endophytism in the Arabidopsis root mycobiome.</title>
        <authorList>
            <person name="Mesny F."/>
            <person name="Miyauchi S."/>
            <person name="Thiergart T."/>
            <person name="Pickel B."/>
            <person name="Atanasova L."/>
            <person name="Karlsson M."/>
            <person name="Huettel B."/>
            <person name="Barry K.W."/>
            <person name="Haridas S."/>
            <person name="Chen C."/>
            <person name="Bauer D."/>
            <person name="Andreopoulos W."/>
            <person name="Pangilinan J."/>
            <person name="LaButti K."/>
            <person name="Riley R."/>
            <person name="Lipzen A."/>
            <person name="Clum A."/>
            <person name="Drula E."/>
            <person name="Henrissat B."/>
            <person name="Kohler A."/>
            <person name="Grigoriev I.V."/>
            <person name="Martin F.M."/>
            <person name="Hacquard S."/>
        </authorList>
    </citation>
    <scope>NUCLEOTIDE SEQUENCE</scope>
    <source>
        <strain evidence="2">FSSC 5 MPI-SDFR-AT-0091</strain>
    </source>
</reference>
<keyword evidence="1" id="KW-0732">Signal</keyword>
<feature type="signal peptide" evidence="1">
    <location>
        <begin position="1"/>
        <end position="15"/>
    </location>
</feature>
<dbReference type="AlphaFoldDB" id="A0A9P9R746"/>
<dbReference type="Proteomes" id="UP000736672">
    <property type="component" value="Unassembled WGS sequence"/>
</dbReference>
<organism evidence="2 3">
    <name type="scientific">Fusarium solani</name>
    <name type="common">Filamentous fungus</name>
    <dbReference type="NCBI Taxonomy" id="169388"/>
    <lineage>
        <taxon>Eukaryota</taxon>
        <taxon>Fungi</taxon>
        <taxon>Dikarya</taxon>
        <taxon>Ascomycota</taxon>
        <taxon>Pezizomycotina</taxon>
        <taxon>Sordariomycetes</taxon>
        <taxon>Hypocreomycetidae</taxon>
        <taxon>Hypocreales</taxon>
        <taxon>Nectriaceae</taxon>
        <taxon>Fusarium</taxon>
        <taxon>Fusarium solani species complex</taxon>
    </lineage>
</organism>
<gene>
    <name evidence="2" type="ORF">B0J15DRAFT_578356</name>
</gene>
<dbReference type="OrthoDB" id="5084676at2759"/>
<comment type="caution">
    <text evidence="2">The sequence shown here is derived from an EMBL/GenBank/DDBJ whole genome shotgun (WGS) entry which is preliminary data.</text>
</comment>
<protein>
    <submittedName>
        <fullName evidence="2">Uncharacterized protein</fullName>
    </submittedName>
</protein>
<keyword evidence="3" id="KW-1185">Reference proteome</keyword>
<proteinExistence type="predicted"/>
<dbReference type="EMBL" id="JAGTJS010000005">
    <property type="protein sequence ID" value="KAH7268282.1"/>
    <property type="molecule type" value="Genomic_DNA"/>
</dbReference>
<sequence>MRLSLLLPFLGSVWAAPTEPPSDSFPSIFDNPTIPTVDPADLGIPDDLPLFRRAAATTQNKVQLNVSRCTVRVEGGGGWRFKPETYNGVLWIVQGIPSPGTKNGQNPYDLYLDAGIPTASASRGGFIQLVTNAYLRTFPMIGKSLDDYAKVTPPGGGWIRVDVDVSNVPIQDQPNRFSEQLVDSRGVVGPVTLFYPTTAYVSVLVADKGDVTGGAWLTGWPVPAPGVENLPGLYYAKITGFCIKTSGQWPLPSS</sequence>
<evidence type="ECO:0000313" key="2">
    <source>
        <dbReference type="EMBL" id="KAH7268282.1"/>
    </source>
</evidence>
<feature type="chain" id="PRO_5040365756" evidence="1">
    <location>
        <begin position="16"/>
        <end position="254"/>
    </location>
</feature>
<evidence type="ECO:0000256" key="1">
    <source>
        <dbReference type="SAM" id="SignalP"/>
    </source>
</evidence>
<evidence type="ECO:0000313" key="3">
    <source>
        <dbReference type="Proteomes" id="UP000736672"/>
    </source>
</evidence>